<evidence type="ECO:0000313" key="2">
    <source>
        <dbReference type="Proteomes" id="UP000767446"/>
    </source>
</evidence>
<reference evidence="1" key="1">
    <citation type="submission" date="2021-02" db="EMBL/GenBank/DDBJ databases">
        <title>Metagenome analyses of Stigonema ocellatum DSM 106950, Chlorogloea purpurea SAG 13.99 and Gomphosphaeria aponina DSM 107014.</title>
        <authorList>
            <person name="Marter P."/>
            <person name="Huang S."/>
        </authorList>
    </citation>
    <scope>NUCLEOTIDE SEQUENCE</scope>
    <source>
        <strain evidence="1">JP213</strain>
    </source>
</reference>
<dbReference type="AlphaFoldDB" id="A0A941GWY3"/>
<comment type="caution">
    <text evidence="1">The sequence shown here is derived from an EMBL/GenBank/DDBJ whole genome shotgun (WGS) entry which is preliminary data.</text>
</comment>
<gene>
    <name evidence="1" type="ORF">DSM107014_10870</name>
</gene>
<dbReference type="EMBL" id="JADQBC010000068">
    <property type="protein sequence ID" value="MBR8828381.1"/>
    <property type="molecule type" value="Genomic_DNA"/>
</dbReference>
<evidence type="ECO:0000313" key="1">
    <source>
        <dbReference type="EMBL" id="MBR8828381.1"/>
    </source>
</evidence>
<organism evidence="1 2">
    <name type="scientific">Gomphosphaeria aponina SAG 52.96 = DSM 107014</name>
    <dbReference type="NCBI Taxonomy" id="1521640"/>
    <lineage>
        <taxon>Bacteria</taxon>
        <taxon>Bacillati</taxon>
        <taxon>Cyanobacteriota</taxon>
        <taxon>Cyanophyceae</taxon>
        <taxon>Oscillatoriophycideae</taxon>
        <taxon>Chroococcales</taxon>
        <taxon>Gomphosphaeriaceae</taxon>
        <taxon>Gomphosphaeria</taxon>
    </lineage>
</organism>
<proteinExistence type="predicted"/>
<protein>
    <submittedName>
        <fullName evidence="1">Uncharacterized protein</fullName>
    </submittedName>
</protein>
<name>A0A941GWY3_9CHRO</name>
<accession>A0A941GWY3</accession>
<sequence>MLGISAILEIKLGTEGLQLMAEISELEDVELLESILTGIKTLDTSEQLRQIYHNVEAGVER</sequence>
<dbReference type="Proteomes" id="UP000767446">
    <property type="component" value="Unassembled WGS sequence"/>
</dbReference>